<sequence length="379" mass="42339">MSGLPTELLLAIFGWVEDNSVLFNLRLVSKTFDAVATPFAFHVLTVKEEISSVEALVCLQNCGGAVVEAVKELIFKGSGKAMDYQAAGLVRKAVLAAFSRLRKFRNLASLRLELYSFPAESATIEDLFPLLFLQMELFSELAAHPPPTLVSLTLDNLIPFDTHTYVEETFQHIFRTLKTLRISVLSRVYTNVESNRLFWASSIPHMLRSARECLTSLTLLSDQPVGVGPIVHLAELHFPSLVSLRLRHFVLDPPVVADEHSDHDVLAFILRHGATLTRLALDECAVYGGSAGTAAYLRPWHVVLRRMEAELPALRSLELTADEHVGRVARPLGYLDLNAWDIYRRVGFEVGYEAEDAVALHNLMFVVESRRKDGIPEHL</sequence>
<name>A0AAD6SFH0_9AGAR</name>
<reference evidence="2" key="1">
    <citation type="submission" date="2023-03" db="EMBL/GenBank/DDBJ databases">
        <title>Massive genome expansion in bonnet fungi (Mycena s.s.) driven by repeated elements and novel gene families across ecological guilds.</title>
        <authorList>
            <consortium name="Lawrence Berkeley National Laboratory"/>
            <person name="Harder C.B."/>
            <person name="Miyauchi S."/>
            <person name="Viragh M."/>
            <person name="Kuo A."/>
            <person name="Thoen E."/>
            <person name="Andreopoulos B."/>
            <person name="Lu D."/>
            <person name="Skrede I."/>
            <person name="Drula E."/>
            <person name="Henrissat B."/>
            <person name="Morin E."/>
            <person name="Kohler A."/>
            <person name="Barry K."/>
            <person name="LaButti K."/>
            <person name="Morin E."/>
            <person name="Salamov A."/>
            <person name="Lipzen A."/>
            <person name="Mereny Z."/>
            <person name="Hegedus B."/>
            <person name="Baldrian P."/>
            <person name="Stursova M."/>
            <person name="Weitz H."/>
            <person name="Taylor A."/>
            <person name="Grigoriev I.V."/>
            <person name="Nagy L.G."/>
            <person name="Martin F."/>
            <person name="Kauserud H."/>
        </authorList>
    </citation>
    <scope>NUCLEOTIDE SEQUENCE</scope>
    <source>
        <strain evidence="2">CBHHK200</strain>
    </source>
</reference>
<accession>A0AAD6SFH0</accession>
<keyword evidence="3" id="KW-1185">Reference proteome</keyword>
<feature type="domain" description="F-box" evidence="1">
    <location>
        <begin position="1"/>
        <end position="44"/>
    </location>
</feature>
<dbReference type="Proteomes" id="UP001218188">
    <property type="component" value="Unassembled WGS sequence"/>
</dbReference>
<evidence type="ECO:0000313" key="3">
    <source>
        <dbReference type="Proteomes" id="UP001218188"/>
    </source>
</evidence>
<dbReference type="InterPro" id="IPR032675">
    <property type="entry name" value="LRR_dom_sf"/>
</dbReference>
<dbReference type="Pfam" id="PF00646">
    <property type="entry name" value="F-box"/>
    <property type="match status" value="1"/>
</dbReference>
<evidence type="ECO:0000259" key="1">
    <source>
        <dbReference type="PROSITE" id="PS50181"/>
    </source>
</evidence>
<proteinExistence type="predicted"/>
<dbReference type="PROSITE" id="PS50181">
    <property type="entry name" value="FBOX"/>
    <property type="match status" value="1"/>
</dbReference>
<comment type="caution">
    <text evidence="2">The sequence shown here is derived from an EMBL/GenBank/DDBJ whole genome shotgun (WGS) entry which is preliminary data.</text>
</comment>
<dbReference type="PANTHER" id="PTHR42057:SF2">
    <property type="entry name" value="F-BOX DOMAIN PROTEIN (AFU_ORTHOLOGUE AFUA_4G00200)-RELATED"/>
    <property type="match status" value="1"/>
</dbReference>
<gene>
    <name evidence="2" type="ORF">C8F04DRAFT_100641</name>
</gene>
<dbReference type="PANTHER" id="PTHR42057">
    <property type="entry name" value="F-BOX DOMAIN PROTEIN (AFU_ORTHOLOGUE AFUA_4G00200)"/>
    <property type="match status" value="1"/>
</dbReference>
<organism evidence="2 3">
    <name type="scientific">Mycena alexandri</name>
    <dbReference type="NCBI Taxonomy" id="1745969"/>
    <lineage>
        <taxon>Eukaryota</taxon>
        <taxon>Fungi</taxon>
        <taxon>Dikarya</taxon>
        <taxon>Basidiomycota</taxon>
        <taxon>Agaricomycotina</taxon>
        <taxon>Agaricomycetes</taxon>
        <taxon>Agaricomycetidae</taxon>
        <taxon>Agaricales</taxon>
        <taxon>Marasmiineae</taxon>
        <taxon>Mycenaceae</taxon>
        <taxon>Mycena</taxon>
    </lineage>
</organism>
<evidence type="ECO:0000313" key="2">
    <source>
        <dbReference type="EMBL" id="KAJ7026959.1"/>
    </source>
</evidence>
<protein>
    <recommendedName>
        <fullName evidence="1">F-box domain-containing protein</fullName>
    </recommendedName>
</protein>
<dbReference type="InterPro" id="IPR001810">
    <property type="entry name" value="F-box_dom"/>
</dbReference>
<dbReference type="Gene3D" id="3.80.10.10">
    <property type="entry name" value="Ribonuclease Inhibitor"/>
    <property type="match status" value="1"/>
</dbReference>
<dbReference type="EMBL" id="JARJCM010000131">
    <property type="protein sequence ID" value="KAJ7026959.1"/>
    <property type="molecule type" value="Genomic_DNA"/>
</dbReference>
<dbReference type="AlphaFoldDB" id="A0AAD6SFH0"/>